<evidence type="ECO:0000313" key="7">
    <source>
        <dbReference type="Proteomes" id="UP001367922"/>
    </source>
</evidence>
<comment type="subcellular location">
    <subcellularLocation>
        <location evidence="1">Membrane</location>
        <topology evidence="1">Multi-pass membrane protein</topology>
    </subcellularLocation>
</comment>
<comment type="caution">
    <text evidence="6">The sequence shown here is derived from an EMBL/GenBank/DDBJ whole genome shotgun (WGS) entry which is preliminary data.</text>
</comment>
<proteinExistence type="predicted"/>
<protein>
    <submittedName>
        <fullName evidence="6">DoxX family protein</fullName>
    </submittedName>
</protein>
<dbReference type="EMBL" id="JBAWSV010000007">
    <property type="protein sequence ID" value="MEI4831559.1"/>
    <property type="molecule type" value="Genomic_DNA"/>
</dbReference>
<dbReference type="Pfam" id="PF13564">
    <property type="entry name" value="DoxX_2"/>
    <property type="match status" value="1"/>
</dbReference>
<organism evidence="6 7">
    <name type="scientific">Bacillus yunxiaonensis</name>
    <dbReference type="NCBI Taxonomy" id="3127665"/>
    <lineage>
        <taxon>Bacteria</taxon>
        <taxon>Bacillati</taxon>
        <taxon>Bacillota</taxon>
        <taxon>Bacilli</taxon>
        <taxon>Bacillales</taxon>
        <taxon>Bacillaceae</taxon>
        <taxon>Bacillus</taxon>
    </lineage>
</organism>
<sequence length="113" mass="13131">MNIVIIIIQFILIGIFSISFFLKISRAKSMVHHWNEYRYPMWFMNVIALLELIGIIGIIIGFWSDRFLHYAAFLIIVLMLGALHAHFFRAKHKPIMALNAFIMLVLSITILLA</sequence>
<evidence type="ECO:0000256" key="2">
    <source>
        <dbReference type="ARBA" id="ARBA00022692"/>
    </source>
</evidence>
<feature type="transmembrane region" description="Helical" evidence="5">
    <location>
        <begin position="95"/>
        <end position="112"/>
    </location>
</feature>
<keyword evidence="4 5" id="KW-0472">Membrane</keyword>
<name>A0ABU8G023_9BACI</name>
<evidence type="ECO:0000256" key="4">
    <source>
        <dbReference type="ARBA" id="ARBA00023136"/>
    </source>
</evidence>
<feature type="transmembrane region" description="Helical" evidence="5">
    <location>
        <begin position="42"/>
        <end position="63"/>
    </location>
</feature>
<keyword evidence="2 5" id="KW-0812">Transmembrane</keyword>
<reference evidence="6 7" key="1">
    <citation type="submission" date="2024-01" db="EMBL/GenBank/DDBJ databases">
        <title>Seven novel Bacillus-like species.</title>
        <authorList>
            <person name="Liu G."/>
        </authorList>
    </citation>
    <scope>NUCLEOTIDE SEQUENCE [LARGE SCALE GENOMIC DNA]</scope>
    <source>
        <strain evidence="6 7">FJAT-53711</strain>
    </source>
</reference>
<dbReference type="Proteomes" id="UP001367922">
    <property type="component" value="Unassembled WGS sequence"/>
</dbReference>
<dbReference type="InterPro" id="IPR032808">
    <property type="entry name" value="DoxX"/>
</dbReference>
<feature type="transmembrane region" description="Helical" evidence="5">
    <location>
        <begin position="6"/>
        <end position="22"/>
    </location>
</feature>
<accession>A0ABU8G023</accession>
<gene>
    <name evidence="6" type="ORF">WAX78_19205</name>
</gene>
<feature type="transmembrane region" description="Helical" evidence="5">
    <location>
        <begin position="69"/>
        <end position="88"/>
    </location>
</feature>
<evidence type="ECO:0000256" key="3">
    <source>
        <dbReference type="ARBA" id="ARBA00022989"/>
    </source>
</evidence>
<keyword evidence="7" id="KW-1185">Reference proteome</keyword>
<evidence type="ECO:0000256" key="5">
    <source>
        <dbReference type="SAM" id="Phobius"/>
    </source>
</evidence>
<evidence type="ECO:0000256" key="1">
    <source>
        <dbReference type="ARBA" id="ARBA00004141"/>
    </source>
</evidence>
<keyword evidence="3 5" id="KW-1133">Transmembrane helix</keyword>
<dbReference type="RefSeq" id="WP_336483624.1">
    <property type="nucleotide sequence ID" value="NZ_JBAWSV010000007.1"/>
</dbReference>
<evidence type="ECO:0000313" key="6">
    <source>
        <dbReference type="EMBL" id="MEI4831559.1"/>
    </source>
</evidence>